<feature type="compositionally biased region" description="Low complexity" evidence="1">
    <location>
        <begin position="1358"/>
        <end position="1374"/>
    </location>
</feature>
<dbReference type="EMBL" id="KE361651">
    <property type="protein sequence ID" value="EPQ25716.1"/>
    <property type="molecule type" value="Genomic_DNA"/>
</dbReference>
<protein>
    <recommendedName>
        <fullName evidence="2">RDRP core domain-containing protein</fullName>
    </recommendedName>
</protein>
<dbReference type="eggNOG" id="KOG0988">
    <property type="taxonomic scope" value="Eukaryota"/>
</dbReference>
<accession>A0A061H4Z6</accession>
<dbReference type="PANTHER" id="PTHR23079:SF14">
    <property type="entry name" value="RNA-DEPENDENT RNA POLYMERASE"/>
    <property type="match status" value="1"/>
</dbReference>
<dbReference type="GO" id="GO:0031380">
    <property type="term" value="C:nuclear RNA-directed RNA polymerase complex"/>
    <property type="evidence" value="ECO:0007669"/>
    <property type="project" value="TreeGrafter"/>
</dbReference>
<dbReference type="GO" id="GO:0030422">
    <property type="term" value="P:siRNA processing"/>
    <property type="evidence" value="ECO:0007669"/>
    <property type="project" value="TreeGrafter"/>
</dbReference>
<dbReference type="GeneID" id="19320781"/>
<feature type="compositionally biased region" description="Polar residues" evidence="1">
    <location>
        <begin position="114"/>
        <end position="141"/>
    </location>
</feature>
<organism evidence="3 4">
    <name type="scientific">Pseudozyma flocculosa PF-1</name>
    <dbReference type="NCBI Taxonomy" id="1277687"/>
    <lineage>
        <taxon>Eukaryota</taxon>
        <taxon>Fungi</taxon>
        <taxon>Dikarya</taxon>
        <taxon>Basidiomycota</taxon>
        <taxon>Ustilaginomycotina</taxon>
        <taxon>Ustilaginomycetes</taxon>
        <taxon>Ustilaginales</taxon>
        <taxon>Ustilaginaceae</taxon>
        <taxon>Pseudozyma</taxon>
    </lineage>
</organism>
<dbReference type="KEGG" id="pfp:PFL1_06710"/>
<dbReference type="PANTHER" id="PTHR23079">
    <property type="entry name" value="RNA-DEPENDENT RNA POLYMERASE"/>
    <property type="match status" value="1"/>
</dbReference>
<dbReference type="RefSeq" id="XP_007882447.1">
    <property type="nucleotide sequence ID" value="XM_007884256.1"/>
</dbReference>
<feature type="compositionally biased region" description="Low complexity" evidence="1">
    <location>
        <begin position="103"/>
        <end position="113"/>
    </location>
</feature>
<feature type="region of interest" description="Disordered" evidence="1">
    <location>
        <begin position="1323"/>
        <end position="1374"/>
    </location>
</feature>
<evidence type="ECO:0000256" key="1">
    <source>
        <dbReference type="SAM" id="MobiDB-lite"/>
    </source>
</evidence>
<dbReference type="GO" id="GO:0003968">
    <property type="term" value="F:RNA-directed RNA polymerase activity"/>
    <property type="evidence" value="ECO:0007669"/>
    <property type="project" value="UniProtKB-KW"/>
</dbReference>
<dbReference type="InterPro" id="IPR007855">
    <property type="entry name" value="RDRP"/>
</dbReference>
<dbReference type="InterPro" id="IPR057596">
    <property type="entry name" value="RDRP_core"/>
</dbReference>
<dbReference type="OrthoDB" id="10055769at2759"/>
<dbReference type="HOGENOM" id="CLU_003387_1_1_1"/>
<evidence type="ECO:0000313" key="3">
    <source>
        <dbReference type="EMBL" id="EPQ25716.1"/>
    </source>
</evidence>
<evidence type="ECO:0000259" key="2">
    <source>
        <dbReference type="Pfam" id="PF05183"/>
    </source>
</evidence>
<evidence type="ECO:0000313" key="4">
    <source>
        <dbReference type="Proteomes" id="UP000053664"/>
    </source>
</evidence>
<dbReference type="Proteomes" id="UP000053664">
    <property type="component" value="Unassembled WGS sequence"/>
</dbReference>
<proteinExistence type="predicted"/>
<reference evidence="3 4" key="1">
    <citation type="journal article" date="2013" name="Plant Cell">
        <title>The transition from a phytopathogenic smut ancestor to an anamorphic biocontrol agent deciphered by comparative whole-genome analysis.</title>
        <authorList>
            <person name="Lefebvre F."/>
            <person name="Joly D.L."/>
            <person name="Labbe C."/>
            <person name="Teichmann B."/>
            <person name="Linning R."/>
            <person name="Belzile F."/>
            <person name="Bakkeren G."/>
            <person name="Belanger R.R."/>
        </authorList>
    </citation>
    <scope>NUCLEOTIDE SEQUENCE [LARGE SCALE GENOMIC DNA]</scope>
    <source>
        <strain evidence="3 4">PF-1</strain>
    </source>
</reference>
<sequence length="1517" mass="168220">MQRTPRSTLDQLRKFHAISSAREAALLALLSGDDQATKHEFFALLKTLQRDLLPLSDDEEKAAPRRRFDAGLATLLYRSRLDEQPSRIDASRAPPSKTPSPPSSSSSKLTSTTAVITSCTASSASNKRRSPSTPYDDSSPGSELEVSPGKRIRTLDQRTLPARSPSPTDKRGTAARLLASRGSFAARGRPQRTRAGEASTAARLDRAQDTLTGVTAKLSLRSDQSKAPATRVDPASHRPGPDSEICTPEPQRRPLPALAPVAATKMPALNKAGASAGPTSDPTCRMPAAVNDVVPALHRLKIMQRQSDGRSGVPWGTQFFLASLVSDGWITWDNINIVDGIGALRSESSLASMRQFYDRQVQAKLWDDAEQIWLPAWQTISQQEADTHAELDRENQALRRSPVAGVGASPDPRDDWFGGKVHFEAQVALAEGAQHKGWKPSAVTQDVKFEVRLLPPRLGASCRLTRRFGSERFIRLKVAPSLLKSLQRYDPSKEAERDFRDFLLRPFHILGRIFRPCLVKESAIWLLQVDEMYPSFYPLELRSVFSLYDHHGPWEENSGSTLGKYLQRMLLAISISTPAVLVDEIVYEDDVLGDVYEGRGSRRVMTDGAASASYSVFKAMADRLNYPTLPSAVQARVAGAKGVWFLVPNTDQRYDANAPRVIHVRSSQNKLKLPNFDDCDPCHKVIDLLTNAKTTLPSTLSQQILMVMSHGGVPNETFMALQRDHLSTIVELFANVDAGDGEVLINLAKEVDDCAGVAIGRVKRSMEMSAQRAHGLISRTDDDRNDARRSDGQDSFFSHDGYHLWSSRPLRRAECAYELLMAGFRPTENRYLADEIFSIADLEMTRVLRNFAIPLERSAEAMCMPDPTGVLEEGEMQFRFSIEGVVDPDTKLRIHHVPEGDVLVTRHPCLLPTDIQKVRAVVRPELAVFQDVVVFSTKGKRPLADLLSGGDYDGDLVRCFWDPRLVEPFRNAPEHFADLTPKLKARFVDNNVAVADFLDRHRDKPTGERDDELTQLLIKSLFARQLKGFYGNMHLVASYRYGCDSAEAVSLAHTFNQCMDSSKTGLELKEDVYRADSRRFNLQLPPWGVKDDGLEDLRKRNAFIYDGDRLPTVKRAARLPPCILDILHEQAQKHCIELKAQLRLRLNILEGARLDEDVALSRPWKEAMEKGRLEQHLVDAICRHVDFVLESVRLTNRQLASDYEREGKAAIAAGGRGGKADVRRKPKQRNARGAKSMQRTKSAPFPPSSQRDEIGASAEHRGGSGKLTRTRSDAGTLFDEALESSDDGWEALLRDPSALAKIEEVEHGAHARLSATAIAELEDDGDGDDEFVDARCYPPPSSSSTEAGDTPETSILFPSTSASTSVSTPSTAAVSSGSATGTLISSSVSSQLAPVPGLADGSSSSTEISFAFVPPMAPRAYDTIDELVQVFHAWPLELQGYLRGLDREEVERLQRLRASYAYSWCLSRYNWSPHKIRDLFELAWRDLLVLKAKETGRSVTVRKEAWLHCRLKKPPGR</sequence>
<feature type="region of interest" description="Disordered" evidence="1">
    <location>
        <begin position="773"/>
        <end position="792"/>
    </location>
</feature>
<feature type="compositionally biased region" description="Basic and acidic residues" evidence="1">
    <location>
        <begin position="1250"/>
        <end position="1262"/>
    </location>
</feature>
<name>A0A061H4Z6_9BASI</name>
<feature type="compositionally biased region" description="Polar residues" evidence="1">
    <location>
        <begin position="1342"/>
        <end position="1357"/>
    </location>
</feature>
<dbReference type="GO" id="GO:0003723">
    <property type="term" value="F:RNA binding"/>
    <property type="evidence" value="ECO:0007669"/>
    <property type="project" value="UniProtKB-KW"/>
</dbReference>
<feature type="domain" description="RDRP core" evidence="2">
    <location>
        <begin position="449"/>
        <end position="1088"/>
    </location>
</feature>
<feature type="compositionally biased region" description="Basic and acidic residues" evidence="1">
    <location>
        <begin position="779"/>
        <end position="792"/>
    </location>
</feature>
<dbReference type="Pfam" id="PF05183">
    <property type="entry name" value="RdRP"/>
    <property type="match status" value="1"/>
</dbReference>
<feature type="region of interest" description="Disordered" evidence="1">
    <location>
        <begin position="83"/>
        <end position="254"/>
    </location>
</feature>
<gene>
    <name evidence="3" type="ORF">PFL1_06710</name>
</gene>
<feature type="region of interest" description="Disordered" evidence="1">
    <location>
        <begin position="1210"/>
        <end position="1272"/>
    </location>
</feature>